<evidence type="ECO:0000313" key="3">
    <source>
        <dbReference type="Proteomes" id="UP000434957"/>
    </source>
</evidence>
<name>A0A6A3JYJ8_9STRA</name>
<protein>
    <submittedName>
        <fullName evidence="1">Uncharacterized protein</fullName>
    </submittedName>
</protein>
<evidence type="ECO:0000313" key="2">
    <source>
        <dbReference type="EMBL" id="KAE9321923.1"/>
    </source>
</evidence>
<organism evidence="1 4">
    <name type="scientific">Phytophthora rubi</name>
    <dbReference type="NCBI Taxonomy" id="129364"/>
    <lineage>
        <taxon>Eukaryota</taxon>
        <taxon>Sar</taxon>
        <taxon>Stramenopiles</taxon>
        <taxon>Oomycota</taxon>
        <taxon>Peronosporomycetes</taxon>
        <taxon>Peronosporales</taxon>
        <taxon>Peronosporaceae</taxon>
        <taxon>Phytophthora</taxon>
    </lineage>
</organism>
<dbReference type="Proteomes" id="UP000435112">
    <property type="component" value="Unassembled WGS sequence"/>
</dbReference>
<dbReference type="EMBL" id="QXFT01001323">
    <property type="protein sequence ID" value="KAE9321923.1"/>
    <property type="molecule type" value="Genomic_DNA"/>
</dbReference>
<dbReference type="EMBL" id="QXFU01001556">
    <property type="protein sequence ID" value="KAE8999971.1"/>
    <property type="molecule type" value="Genomic_DNA"/>
</dbReference>
<dbReference type="AlphaFoldDB" id="A0A6A3JYJ8"/>
<dbReference type="Proteomes" id="UP000434957">
    <property type="component" value="Unassembled WGS sequence"/>
</dbReference>
<evidence type="ECO:0000313" key="4">
    <source>
        <dbReference type="Proteomes" id="UP000435112"/>
    </source>
</evidence>
<keyword evidence="3" id="KW-1185">Reference proteome</keyword>
<gene>
    <name evidence="1" type="ORF">PR002_g18309</name>
    <name evidence="2" type="ORF">PR003_g17353</name>
</gene>
<proteinExistence type="predicted"/>
<reference evidence="1 4" key="1">
    <citation type="submission" date="2018-09" db="EMBL/GenBank/DDBJ databases">
        <title>Genomic investigation of the strawberry pathogen Phytophthora fragariae indicates pathogenicity is determined by transcriptional variation in three key races.</title>
        <authorList>
            <person name="Adams T.M."/>
            <person name="Armitage A.D."/>
            <person name="Sobczyk M.K."/>
            <person name="Bates H.J."/>
            <person name="Dunwell J.M."/>
            <person name="Nellist C.F."/>
            <person name="Harrison R.J."/>
        </authorList>
    </citation>
    <scope>NUCLEOTIDE SEQUENCE [LARGE SCALE GENOMIC DNA]</scope>
    <source>
        <strain evidence="1 4">SCRP324</strain>
        <strain evidence="2 3">SCRP333</strain>
    </source>
</reference>
<evidence type="ECO:0000313" key="1">
    <source>
        <dbReference type="EMBL" id="KAE8999971.1"/>
    </source>
</evidence>
<sequence>MLVTLQINPLCVGSKFLGMRVKPTPEGEYTLDQEAMIDGLLNKFGLQDDGFIYHLHVRVRHVAVPGRNSPM</sequence>
<accession>A0A6A3JYJ8</accession>
<comment type="caution">
    <text evidence="1">The sequence shown here is derived from an EMBL/GenBank/DDBJ whole genome shotgun (WGS) entry which is preliminary data.</text>
</comment>